<reference evidence="1 2" key="1">
    <citation type="submission" date="2018-06" db="EMBL/GenBank/DDBJ databases">
        <title>Genomic Encyclopedia of Type Strains, Phase III (KMG-III): the genomes of soil and plant-associated and newly described type strains.</title>
        <authorList>
            <person name="Whitman W."/>
        </authorList>
    </citation>
    <scope>NUCLEOTIDE SEQUENCE [LARGE SCALE GENOMIC DNA]</scope>
    <source>
        <strain evidence="1 2">CECT 7377</strain>
    </source>
</reference>
<protein>
    <submittedName>
        <fullName evidence="1">Uncharacterized protein</fullName>
    </submittedName>
</protein>
<name>A0A366JBC6_9GAMM</name>
<evidence type="ECO:0000313" key="2">
    <source>
        <dbReference type="Proteomes" id="UP000252792"/>
    </source>
</evidence>
<dbReference type="RefSeq" id="WP_113916752.1">
    <property type="nucleotide sequence ID" value="NZ_QNSE01000007.1"/>
</dbReference>
<dbReference type="AlphaFoldDB" id="A0A366JBC6"/>
<dbReference type="Proteomes" id="UP000252792">
    <property type="component" value="Unassembled WGS sequence"/>
</dbReference>
<comment type="caution">
    <text evidence="1">The sequence shown here is derived from an EMBL/GenBank/DDBJ whole genome shotgun (WGS) entry which is preliminary data.</text>
</comment>
<organism evidence="1 2">
    <name type="scientific">Marinomonas rhizomae</name>
    <dbReference type="NCBI Taxonomy" id="491948"/>
    <lineage>
        <taxon>Bacteria</taxon>
        <taxon>Pseudomonadati</taxon>
        <taxon>Pseudomonadota</taxon>
        <taxon>Gammaproteobacteria</taxon>
        <taxon>Oceanospirillales</taxon>
        <taxon>Oceanospirillaceae</taxon>
        <taxon>Marinomonas</taxon>
    </lineage>
</organism>
<sequence>MSAVQFLDDEVVIHNYLENNFGVSKKALMGVVQQAAFAYGSSTKYHPVIHSGSSAWFEIVRSLRELLVPKGWQCLYEAGLDKTISKDFGVSIVCTGGNSAVGKINAQSLLSKNDKGSAFDRLLEQNRRQLELFDSNEFLSSPVDDNTTWVLIYHVDKSAKEIRAELSLPVFLNEKSKIQGWKTRIFLGTVSLDNLKTSTLSESEFSEAIEIPVISKKNE</sequence>
<proteinExistence type="predicted"/>
<evidence type="ECO:0000313" key="1">
    <source>
        <dbReference type="EMBL" id="RBP83198.1"/>
    </source>
</evidence>
<dbReference type="EMBL" id="QNSE01000007">
    <property type="protein sequence ID" value="RBP83198.1"/>
    <property type="molecule type" value="Genomic_DNA"/>
</dbReference>
<accession>A0A366JBC6</accession>
<dbReference type="OrthoDB" id="8970090at2"/>
<keyword evidence="2" id="KW-1185">Reference proteome</keyword>
<gene>
    <name evidence="1" type="ORF">DFP80_107176</name>
</gene>